<evidence type="ECO:0000256" key="1">
    <source>
        <dbReference type="ARBA" id="ARBA00023125"/>
    </source>
</evidence>
<name>A0A9X2D8L2_9ACTN</name>
<reference evidence="3" key="1">
    <citation type="submission" date="2022-05" db="EMBL/GenBank/DDBJ databases">
        <authorList>
            <person name="Tuo L."/>
        </authorList>
    </citation>
    <scope>NUCLEOTIDE SEQUENCE</scope>
    <source>
        <strain evidence="3">BSK12Z-4</strain>
    </source>
</reference>
<dbReference type="SMART" id="SM00530">
    <property type="entry name" value="HTH_XRE"/>
    <property type="match status" value="1"/>
</dbReference>
<dbReference type="CDD" id="cd00093">
    <property type="entry name" value="HTH_XRE"/>
    <property type="match status" value="1"/>
</dbReference>
<comment type="caution">
    <text evidence="3">The sequence shown here is derived from an EMBL/GenBank/DDBJ whole genome shotgun (WGS) entry which is preliminary data.</text>
</comment>
<sequence length="173" mass="17619">MGPGESTGARVRALRTERGLSLSALAAAAGVGKATLSQLESGQRNPTLDTLYALAGPLGVPLVALVDAGTDEVSDDALHTRRLHVQTDADRVTEVYLIRLRPGGERTSPAHAAGAVEQLTVLSGTGRLTSAAGVQDLGPGVHVAFAGDAPHAYACTSAEPLVAVDVIVTPRTP</sequence>
<dbReference type="SUPFAM" id="SSF51182">
    <property type="entry name" value="RmlC-like cupins"/>
    <property type="match status" value="1"/>
</dbReference>
<dbReference type="InterPro" id="IPR050807">
    <property type="entry name" value="TransReg_Diox_bact_type"/>
</dbReference>
<dbReference type="Gene3D" id="2.60.120.10">
    <property type="entry name" value="Jelly Rolls"/>
    <property type="match status" value="1"/>
</dbReference>
<evidence type="ECO:0000313" key="3">
    <source>
        <dbReference type="EMBL" id="MCM0621312.1"/>
    </source>
</evidence>
<dbReference type="AlphaFoldDB" id="A0A9X2D8L2"/>
<dbReference type="EMBL" id="JAMOIL010000016">
    <property type="protein sequence ID" value="MCM0621312.1"/>
    <property type="molecule type" value="Genomic_DNA"/>
</dbReference>
<feature type="domain" description="HTH cro/C1-type" evidence="2">
    <location>
        <begin position="11"/>
        <end position="65"/>
    </location>
</feature>
<dbReference type="Pfam" id="PF01381">
    <property type="entry name" value="HTH_3"/>
    <property type="match status" value="1"/>
</dbReference>
<evidence type="ECO:0000313" key="4">
    <source>
        <dbReference type="Proteomes" id="UP001139485"/>
    </source>
</evidence>
<dbReference type="InterPro" id="IPR010982">
    <property type="entry name" value="Lambda_DNA-bd_dom_sf"/>
</dbReference>
<keyword evidence="4" id="KW-1185">Reference proteome</keyword>
<dbReference type="PROSITE" id="PS50943">
    <property type="entry name" value="HTH_CROC1"/>
    <property type="match status" value="1"/>
</dbReference>
<dbReference type="GO" id="GO:0005829">
    <property type="term" value="C:cytosol"/>
    <property type="evidence" value="ECO:0007669"/>
    <property type="project" value="TreeGrafter"/>
</dbReference>
<dbReference type="GO" id="GO:0003700">
    <property type="term" value="F:DNA-binding transcription factor activity"/>
    <property type="evidence" value="ECO:0007669"/>
    <property type="project" value="TreeGrafter"/>
</dbReference>
<dbReference type="SUPFAM" id="SSF47413">
    <property type="entry name" value="lambda repressor-like DNA-binding domains"/>
    <property type="match status" value="1"/>
</dbReference>
<keyword evidence="1" id="KW-0238">DNA-binding</keyword>
<organism evidence="3 4">
    <name type="scientific">Nocardioides bruguierae</name>
    <dbReference type="NCBI Taxonomy" id="2945102"/>
    <lineage>
        <taxon>Bacteria</taxon>
        <taxon>Bacillati</taxon>
        <taxon>Actinomycetota</taxon>
        <taxon>Actinomycetes</taxon>
        <taxon>Propionibacteriales</taxon>
        <taxon>Nocardioidaceae</taxon>
        <taxon>Nocardioides</taxon>
    </lineage>
</organism>
<dbReference type="InterPro" id="IPR011051">
    <property type="entry name" value="RmlC_Cupin_sf"/>
</dbReference>
<dbReference type="InterPro" id="IPR014710">
    <property type="entry name" value="RmlC-like_jellyroll"/>
</dbReference>
<dbReference type="InterPro" id="IPR001387">
    <property type="entry name" value="Cro/C1-type_HTH"/>
</dbReference>
<dbReference type="GO" id="GO:0003677">
    <property type="term" value="F:DNA binding"/>
    <property type="evidence" value="ECO:0007669"/>
    <property type="project" value="UniProtKB-KW"/>
</dbReference>
<proteinExistence type="predicted"/>
<dbReference type="CDD" id="cd02209">
    <property type="entry name" value="cupin_XRE_C"/>
    <property type="match status" value="1"/>
</dbReference>
<dbReference type="Pfam" id="PF07883">
    <property type="entry name" value="Cupin_2"/>
    <property type="match status" value="1"/>
</dbReference>
<dbReference type="InterPro" id="IPR013096">
    <property type="entry name" value="Cupin_2"/>
</dbReference>
<dbReference type="Gene3D" id="1.10.260.40">
    <property type="entry name" value="lambda repressor-like DNA-binding domains"/>
    <property type="match status" value="1"/>
</dbReference>
<accession>A0A9X2D8L2</accession>
<protein>
    <submittedName>
        <fullName evidence="3">XRE family transcriptional regulator</fullName>
    </submittedName>
</protein>
<gene>
    <name evidence="3" type="ORF">M8330_13535</name>
</gene>
<dbReference type="PANTHER" id="PTHR46797">
    <property type="entry name" value="HTH-TYPE TRANSCRIPTIONAL REGULATOR"/>
    <property type="match status" value="1"/>
</dbReference>
<evidence type="ECO:0000259" key="2">
    <source>
        <dbReference type="PROSITE" id="PS50943"/>
    </source>
</evidence>
<dbReference type="RefSeq" id="WP_250053386.1">
    <property type="nucleotide sequence ID" value="NZ_JAMJPH010000011.1"/>
</dbReference>
<dbReference type="Proteomes" id="UP001139485">
    <property type="component" value="Unassembled WGS sequence"/>
</dbReference>
<dbReference type="PANTHER" id="PTHR46797:SF1">
    <property type="entry name" value="METHYLPHOSPHONATE SYNTHASE"/>
    <property type="match status" value="1"/>
</dbReference>